<evidence type="ECO:0000313" key="2">
    <source>
        <dbReference type="EnsemblPlants" id="ORGLA01G0364800.1"/>
    </source>
</evidence>
<accession>I1NUV8</accession>
<dbReference type="Proteomes" id="UP000007306">
    <property type="component" value="Chromosome 1"/>
</dbReference>
<sequence length="180" mass="19705">MSMQPRYSFSQPPHGPPRRDNVAAHRDAASASHACISPTHLLTHWGQCGSLLHPRRLRFSVAPVAAAKPEAVGTTGEAAAAPVEELAKSLQGVELFDLRGKAVPVVDLWKDRNFLSCFGRLIVFETIDDGCLHVCALPFHLQKHKMFSFSTFAAPPPSQQLRAAASDREEEKNDQGGREE</sequence>
<keyword evidence="3" id="KW-1185">Reference proteome</keyword>
<evidence type="ECO:0000313" key="3">
    <source>
        <dbReference type="Proteomes" id="UP000007306"/>
    </source>
</evidence>
<dbReference type="Gramene" id="ORGLA01G0364800.1">
    <property type="protein sequence ID" value="ORGLA01G0364800.1"/>
    <property type="gene ID" value="ORGLA01G0364800"/>
</dbReference>
<dbReference type="HOGENOM" id="CLU_1500098_0_0_1"/>
<proteinExistence type="predicted"/>
<feature type="compositionally biased region" description="Basic and acidic residues" evidence="1">
    <location>
        <begin position="165"/>
        <end position="180"/>
    </location>
</feature>
<protein>
    <submittedName>
        <fullName evidence="2">Uncharacterized protein</fullName>
    </submittedName>
</protein>
<reference evidence="2" key="1">
    <citation type="submission" date="2015-06" db="UniProtKB">
        <authorList>
            <consortium name="EnsemblPlants"/>
        </authorList>
    </citation>
    <scope>IDENTIFICATION</scope>
</reference>
<dbReference type="STRING" id="4538.I1NUV8"/>
<feature type="region of interest" description="Disordered" evidence="1">
    <location>
        <begin position="1"/>
        <end position="25"/>
    </location>
</feature>
<dbReference type="EnsemblPlants" id="ORGLA01G0364800.1">
    <property type="protein sequence ID" value="ORGLA01G0364800.1"/>
    <property type="gene ID" value="ORGLA01G0364800"/>
</dbReference>
<feature type="region of interest" description="Disordered" evidence="1">
    <location>
        <begin position="154"/>
        <end position="180"/>
    </location>
</feature>
<evidence type="ECO:0000256" key="1">
    <source>
        <dbReference type="SAM" id="MobiDB-lite"/>
    </source>
</evidence>
<organism evidence="2 3">
    <name type="scientific">Oryza glaberrima</name>
    <name type="common">African rice</name>
    <dbReference type="NCBI Taxonomy" id="4538"/>
    <lineage>
        <taxon>Eukaryota</taxon>
        <taxon>Viridiplantae</taxon>
        <taxon>Streptophyta</taxon>
        <taxon>Embryophyta</taxon>
        <taxon>Tracheophyta</taxon>
        <taxon>Spermatophyta</taxon>
        <taxon>Magnoliopsida</taxon>
        <taxon>Liliopsida</taxon>
        <taxon>Poales</taxon>
        <taxon>Poaceae</taxon>
        <taxon>BOP clade</taxon>
        <taxon>Oryzoideae</taxon>
        <taxon>Oryzeae</taxon>
        <taxon>Oryzinae</taxon>
        <taxon>Oryza</taxon>
    </lineage>
</organism>
<feature type="compositionally biased region" description="Polar residues" evidence="1">
    <location>
        <begin position="1"/>
        <end position="11"/>
    </location>
</feature>
<name>I1NUV8_ORYGL</name>
<dbReference type="AlphaFoldDB" id="I1NUV8"/>
<reference evidence="2 3" key="2">
    <citation type="submission" date="2018-04" db="EMBL/GenBank/DDBJ databases">
        <title>OglaRS2 (Oryza glaberrima Reference Sequence Version 2).</title>
        <authorList>
            <person name="Zhang J."/>
            <person name="Kudrna D."/>
            <person name="Lee S."/>
            <person name="Talag J."/>
            <person name="Rajasekar S."/>
            <person name="Wing R.A."/>
        </authorList>
    </citation>
    <scope>NUCLEOTIDE SEQUENCE [LARGE SCALE GENOMIC DNA]</scope>
    <source>
        <strain evidence="2 3">cv. IRGC 96717</strain>
    </source>
</reference>